<feature type="transmembrane region" description="Helical" evidence="7">
    <location>
        <begin position="172"/>
        <end position="199"/>
    </location>
</feature>
<dbReference type="Pfam" id="PF00999">
    <property type="entry name" value="Na_H_Exchanger"/>
    <property type="match status" value="1"/>
</dbReference>
<dbReference type="PANTHER" id="PTHR32468:SF0">
    <property type="entry name" value="K(+)_H(+) ANTIPORTER 1"/>
    <property type="match status" value="1"/>
</dbReference>
<dbReference type="AlphaFoldDB" id="A0A7U3YK61"/>
<dbReference type="PANTHER" id="PTHR32468">
    <property type="entry name" value="CATION/H + ANTIPORTER"/>
    <property type="match status" value="1"/>
</dbReference>
<comment type="subcellular location">
    <subcellularLocation>
        <location evidence="1">Membrane</location>
        <topology evidence="1">Multi-pass membrane protein</topology>
    </subcellularLocation>
</comment>
<feature type="transmembrane region" description="Helical" evidence="7">
    <location>
        <begin position="325"/>
        <end position="344"/>
    </location>
</feature>
<evidence type="ECO:0000256" key="3">
    <source>
        <dbReference type="ARBA" id="ARBA00022692"/>
    </source>
</evidence>
<evidence type="ECO:0000256" key="7">
    <source>
        <dbReference type="SAM" id="Phobius"/>
    </source>
</evidence>
<reference evidence="9 10" key="1">
    <citation type="journal article" date="2011" name="Stand. Genomic Sci.">
        <title>Complete genome sequence of Desulfobulbus propionicus type strain (1pr3).</title>
        <authorList>
            <person name="Pagani I."/>
            <person name="Lapidus A."/>
            <person name="Nolan M."/>
            <person name="Lucas S."/>
            <person name="Hammon N."/>
            <person name="Deshpande S."/>
            <person name="Cheng J.F."/>
            <person name="Chertkov O."/>
            <person name="Davenport K."/>
            <person name="Tapia R."/>
            <person name="Han C."/>
            <person name="Goodwin L."/>
            <person name="Pitluck S."/>
            <person name="Liolios K."/>
            <person name="Mavromatis K."/>
            <person name="Ivanova N."/>
            <person name="Mikhailova N."/>
            <person name="Pati A."/>
            <person name="Chen A."/>
            <person name="Palaniappan K."/>
            <person name="Land M."/>
            <person name="Hauser L."/>
            <person name="Chang Y.J."/>
            <person name="Jeffries C.D."/>
            <person name="Detter J.C."/>
            <person name="Brambilla E."/>
            <person name="Kannan K.P."/>
            <person name="Djao O.D."/>
            <person name="Rohde M."/>
            <person name="Pukall R."/>
            <person name="Spring S."/>
            <person name="Goker M."/>
            <person name="Sikorski J."/>
            <person name="Woyke T."/>
            <person name="Bristow J."/>
            <person name="Eisen J.A."/>
            <person name="Markowitz V."/>
            <person name="Hugenholtz P."/>
            <person name="Kyrpides N.C."/>
            <person name="Klenk H.P."/>
        </authorList>
    </citation>
    <scope>NUCLEOTIDE SEQUENCE [LARGE SCALE GENOMIC DNA]</scope>
    <source>
        <strain evidence="10">ATCC 33891 / DSM 2032 / 1pr3</strain>
    </source>
</reference>
<dbReference type="RefSeq" id="WP_015723438.1">
    <property type="nucleotide sequence ID" value="NC_014972.1"/>
</dbReference>
<keyword evidence="3 7" id="KW-0812">Transmembrane</keyword>
<feature type="transmembrane region" description="Helical" evidence="7">
    <location>
        <begin position="106"/>
        <end position="128"/>
    </location>
</feature>
<dbReference type="GO" id="GO:1902600">
    <property type="term" value="P:proton transmembrane transport"/>
    <property type="evidence" value="ECO:0007669"/>
    <property type="project" value="InterPro"/>
</dbReference>
<evidence type="ECO:0000256" key="4">
    <source>
        <dbReference type="ARBA" id="ARBA00022989"/>
    </source>
</evidence>
<evidence type="ECO:0000256" key="1">
    <source>
        <dbReference type="ARBA" id="ARBA00004141"/>
    </source>
</evidence>
<dbReference type="InterPro" id="IPR050794">
    <property type="entry name" value="CPA2_transporter"/>
</dbReference>
<keyword evidence="10" id="KW-1185">Reference proteome</keyword>
<feature type="transmembrane region" description="Helical" evidence="7">
    <location>
        <begin position="205"/>
        <end position="226"/>
    </location>
</feature>
<dbReference type="InterPro" id="IPR006153">
    <property type="entry name" value="Cation/H_exchanger_TM"/>
</dbReference>
<dbReference type="Gene3D" id="3.40.930.10">
    <property type="entry name" value="Mannitol-specific EII, Chain A"/>
    <property type="match status" value="1"/>
</dbReference>
<dbReference type="InterPro" id="IPR038770">
    <property type="entry name" value="Na+/solute_symporter_sf"/>
</dbReference>
<dbReference type="InterPro" id="IPR016152">
    <property type="entry name" value="PTrfase/Anion_transptr"/>
</dbReference>
<feature type="transmembrane region" description="Helical" evidence="7">
    <location>
        <begin position="265"/>
        <end position="282"/>
    </location>
</feature>
<dbReference type="GO" id="GO:0016020">
    <property type="term" value="C:membrane"/>
    <property type="evidence" value="ECO:0007669"/>
    <property type="project" value="UniProtKB-SubCell"/>
</dbReference>
<feature type="transmembrane region" description="Helical" evidence="7">
    <location>
        <begin position="140"/>
        <end position="160"/>
    </location>
</feature>
<keyword evidence="2" id="KW-0813">Transport</keyword>
<sequence length="571" mass="61094">MDALHQHNTAILLLALGALLAAAKILGELARRLRQPSVLGELLAGVLLGPTVLGTLAPEANAFLFPQEGPMASALDAIAGVAVTLFLMVAGLEVDLSNVWRKGWVGLKVGVASIAIPFGAGFAIAWGLPQIFDLPSDVSPLLFALFLAIAMSISALPVIVKTLLDLNLYRSDFGVVVVSAAIFNDLVGWIIFAVVLGLIDNVAGMGNGITLTVSLALGFILFVFTIGRKLIHRLLPYVQAYTWWPGGEIGFVIILSLLGAAFTEWIGIHAIFGAFFIGMAVGDSPHLRRRSRYILDQFVSSVFSPLFFASIGLKVNFITRFDGVLVLIVFVAACVCKLVGGAAGAKWGRMGSRESLAVGFAMNSRGAMEIILGLLALERGIISQELFVALVITAILTSMMGGPMMQLILQPARKARLEDAFRFGLFLPELRADSIKGVIEEMTAVVGQVLGGRLEPYVVSRVSCAPEDVACAAIVNDVLLLAAGVDHISQPYVVTGLSTQGVGLSFMDTQRAHVVFLILSPKNDPAIRGDMVAELSLLYRDQAMIDQTLQARSFTEFLALIRTSTVYLQKE</sequence>
<dbReference type="KEGG" id="dpr:Despr_0718"/>
<gene>
    <name evidence="9" type="ordered locus">Despr_0718</name>
</gene>
<feature type="transmembrane region" description="Helical" evidence="7">
    <location>
        <begin position="6"/>
        <end position="26"/>
    </location>
</feature>
<keyword evidence="5" id="KW-0406">Ion transport</keyword>
<dbReference type="Proteomes" id="UP000006365">
    <property type="component" value="Chromosome"/>
</dbReference>
<feature type="transmembrane region" description="Helical" evidence="7">
    <location>
        <begin position="238"/>
        <end position="259"/>
    </location>
</feature>
<feature type="transmembrane region" description="Helical" evidence="7">
    <location>
        <begin position="356"/>
        <end position="375"/>
    </location>
</feature>
<evidence type="ECO:0000256" key="6">
    <source>
        <dbReference type="ARBA" id="ARBA00023136"/>
    </source>
</evidence>
<feature type="transmembrane region" description="Helical" evidence="7">
    <location>
        <begin position="77"/>
        <end position="94"/>
    </location>
</feature>
<proteinExistence type="predicted"/>
<keyword evidence="6 7" id="KW-0472">Membrane</keyword>
<evidence type="ECO:0000313" key="9">
    <source>
        <dbReference type="EMBL" id="ADW16893.1"/>
    </source>
</evidence>
<accession>A0A7U3YK61</accession>
<dbReference type="Gene3D" id="1.20.1530.20">
    <property type="match status" value="1"/>
</dbReference>
<evidence type="ECO:0000259" key="8">
    <source>
        <dbReference type="Pfam" id="PF00999"/>
    </source>
</evidence>
<name>A0A7U3YK61_DESPD</name>
<evidence type="ECO:0000256" key="5">
    <source>
        <dbReference type="ARBA" id="ARBA00023065"/>
    </source>
</evidence>
<keyword evidence="4 7" id="KW-1133">Transmembrane helix</keyword>
<feature type="transmembrane region" description="Helical" evidence="7">
    <location>
        <begin position="38"/>
        <end position="57"/>
    </location>
</feature>
<dbReference type="SUPFAM" id="SSF55804">
    <property type="entry name" value="Phoshotransferase/anion transport protein"/>
    <property type="match status" value="1"/>
</dbReference>
<feature type="transmembrane region" description="Helical" evidence="7">
    <location>
        <begin position="387"/>
        <end position="409"/>
    </location>
</feature>
<dbReference type="EMBL" id="CP002364">
    <property type="protein sequence ID" value="ADW16893.1"/>
    <property type="molecule type" value="Genomic_DNA"/>
</dbReference>
<evidence type="ECO:0000313" key="10">
    <source>
        <dbReference type="Proteomes" id="UP000006365"/>
    </source>
</evidence>
<protein>
    <submittedName>
        <fullName evidence="9">Sodium/hydrogen exchanger</fullName>
    </submittedName>
</protein>
<dbReference type="GO" id="GO:0015297">
    <property type="term" value="F:antiporter activity"/>
    <property type="evidence" value="ECO:0007669"/>
    <property type="project" value="InterPro"/>
</dbReference>
<feature type="domain" description="Cation/H+ exchanger transmembrane" evidence="8">
    <location>
        <begin position="25"/>
        <end position="409"/>
    </location>
</feature>
<evidence type="ECO:0000256" key="2">
    <source>
        <dbReference type="ARBA" id="ARBA00022448"/>
    </source>
</evidence>
<organism evidence="9 10">
    <name type="scientific">Desulfobulbus propionicus (strain ATCC 33891 / DSM 2032 / VKM B-1956 / 1pr3)</name>
    <dbReference type="NCBI Taxonomy" id="577650"/>
    <lineage>
        <taxon>Bacteria</taxon>
        <taxon>Pseudomonadati</taxon>
        <taxon>Thermodesulfobacteriota</taxon>
        <taxon>Desulfobulbia</taxon>
        <taxon>Desulfobulbales</taxon>
        <taxon>Desulfobulbaceae</taxon>
        <taxon>Desulfobulbus</taxon>
    </lineage>
</organism>